<sequence length="350" mass="39202">MKREDYNLPFMLRYENVAWYEDGKVRILDRRIYPTEVRFVTCTTYQEVAQAITDMVTQSAGPYTAAGMGMALAAYQVRDESVVKQRIFLKEAAATIGHARPTTANRMLQITHHALQAAELAFERGTSAEEAIFNETLKSLNRRYATMSRVGDYLLTKINANDHVLTQCFGETIVGMMLRGAIEQQKAFKLYTAETRPYLQGARLTASCGVDMGFDTTVITDNMVGYVMEYEGIDLFTSAADTIALDGYIANKIGTKQIALLAQHYDVPYYVTGIPDEHKKSHHDIVIEMRDPQQVLTFQGIPHTLNGAKALYPSFDITSPNLIAGIVTDKGIYQATEVATYFDTAVQQFY</sequence>
<keyword evidence="2" id="KW-0413">Isomerase</keyword>
<dbReference type="EMBL" id="CP116507">
    <property type="protein sequence ID" value="WCG22250.1"/>
    <property type="molecule type" value="Genomic_DNA"/>
</dbReference>
<dbReference type="Proteomes" id="UP001179600">
    <property type="component" value="Chromosome"/>
</dbReference>
<comment type="similarity">
    <text evidence="1">Belongs to the eIF-2B alpha/beta/delta subunits family. MtnA subfamily.</text>
</comment>
<evidence type="ECO:0000313" key="2">
    <source>
        <dbReference type="EMBL" id="WCG22250.1"/>
    </source>
</evidence>
<dbReference type="EC" id="5.3.1.23" evidence="2"/>
<dbReference type="InterPro" id="IPR042529">
    <property type="entry name" value="IF_2B-like_C"/>
</dbReference>
<protein>
    <submittedName>
        <fullName evidence="2">S-methyl-5-thioribose-1-phosphate isomerase</fullName>
        <ecNumber evidence="2">5.3.1.23</ecNumber>
    </submittedName>
</protein>
<dbReference type="PANTHER" id="PTHR43475">
    <property type="entry name" value="METHYLTHIORIBOSE-1-PHOSPHATE ISOMERASE"/>
    <property type="match status" value="1"/>
</dbReference>
<accession>A0AAF0BHC7</accession>
<dbReference type="NCBIfam" id="NF004326">
    <property type="entry name" value="PRK05720.1"/>
    <property type="match status" value="1"/>
</dbReference>
<dbReference type="InterPro" id="IPR027363">
    <property type="entry name" value="M1Pi_N"/>
</dbReference>
<organism evidence="2 3">
    <name type="scientific">Vagococcus lutrae</name>
    <dbReference type="NCBI Taxonomy" id="81947"/>
    <lineage>
        <taxon>Bacteria</taxon>
        <taxon>Bacillati</taxon>
        <taxon>Bacillota</taxon>
        <taxon>Bacilli</taxon>
        <taxon>Lactobacillales</taxon>
        <taxon>Enterococcaceae</taxon>
        <taxon>Vagococcus</taxon>
    </lineage>
</organism>
<dbReference type="Pfam" id="PF01008">
    <property type="entry name" value="IF-2B"/>
    <property type="match status" value="1"/>
</dbReference>
<dbReference type="GO" id="GO:0046523">
    <property type="term" value="F:S-methyl-5-thioribose-1-phosphate isomerase activity"/>
    <property type="evidence" value="ECO:0007669"/>
    <property type="project" value="UniProtKB-EC"/>
</dbReference>
<evidence type="ECO:0000256" key="1">
    <source>
        <dbReference type="ARBA" id="ARBA00009117"/>
    </source>
</evidence>
<dbReference type="InterPro" id="IPR000649">
    <property type="entry name" value="IF-2B-related"/>
</dbReference>
<dbReference type="InterPro" id="IPR037171">
    <property type="entry name" value="NagB/RpiA_transferase-like"/>
</dbReference>
<dbReference type="Gene3D" id="3.40.50.10470">
    <property type="entry name" value="Translation initiation factor eif-2b, domain 2"/>
    <property type="match status" value="1"/>
</dbReference>
<dbReference type="PANTHER" id="PTHR43475:SF1">
    <property type="entry name" value="METHYLTHIORIBOSE-1-PHOSPHATE ISOMERASE"/>
    <property type="match status" value="1"/>
</dbReference>
<reference evidence="2" key="1">
    <citation type="submission" date="2023-01" db="EMBL/GenBank/DDBJ databases">
        <title>Oxazolidinone resistance genes in florfenicol resistant enterococci from beef cattle and veal calves at slaughter.</title>
        <authorList>
            <person name="Biggel M."/>
        </authorList>
    </citation>
    <scope>NUCLEOTIDE SEQUENCE</scope>
    <source>
        <strain evidence="2">K204-1</strain>
    </source>
</reference>
<dbReference type="SUPFAM" id="SSF100950">
    <property type="entry name" value="NagB/RpiA/CoA transferase-like"/>
    <property type="match status" value="1"/>
</dbReference>
<name>A0AAF0BHC7_9ENTE</name>
<dbReference type="AlphaFoldDB" id="A0AAF0BHC7"/>
<dbReference type="GO" id="GO:0019509">
    <property type="term" value="P:L-methionine salvage from methylthioadenosine"/>
    <property type="evidence" value="ECO:0007669"/>
    <property type="project" value="TreeGrafter"/>
</dbReference>
<dbReference type="Gene3D" id="1.20.120.420">
    <property type="entry name" value="translation initiation factor eif-2b, domain 1"/>
    <property type="match status" value="1"/>
</dbReference>
<evidence type="ECO:0000313" key="3">
    <source>
        <dbReference type="Proteomes" id="UP001179600"/>
    </source>
</evidence>
<gene>
    <name evidence="2" type="ORF">PML95_07560</name>
</gene>
<dbReference type="RefSeq" id="WP_272163168.1">
    <property type="nucleotide sequence ID" value="NZ_CP116507.1"/>
</dbReference>
<proteinExistence type="inferred from homology"/>